<dbReference type="EMBL" id="UYSU01043786">
    <property type="protein sequence ID" value="VDM04538.1"/>
    <property type="molecule type" value="Genomic_DNA"/>
</dbReference>
<name>A0A183TNV4_SCHSO</name>
<organism evidence="4">
    <name type="scientific">Schistocephalus solidus</name>
    <name type="common">Tapeworm</name>
    <dbReference type="NCBI Taxonomy" id="70667"/>
    <lineage>
        <taxon>Eukaryota</taxon>
        <taxon>Metazoa</taxon>
        <taxon>Spiralia</taxon>
        <taxon>Lophotrochozoa</taxon>
        <taxon>Platyhelminthes</taxon>
        <taxon>Cestoda</taxon>
        <taxon>Eucestoda</taxon>
        <taxon>Diphyllobothriidea</taxon>
        <taxon>Diphyllobothriidae</taxon>
        <taxon>Schistocephalus</taxon>
    </lineage>
</organism>
<reference evidence="4" key="1">
    <citation type="submission" date="2016-06" db="UniProtKB">
        <authorList>
            <consortium name="WormBaseParasite"/>
        </authorList>
    </citation>
    <scope>IDENTIFICATION</scope>
</reference>
<accession>A0A183TNV4</accession>
<evidence type="ECO:0000256" key="1">
    <source>
        <dbReference type="SAM" id="MobiDB-lite"/>
    </source>
</evidence>
<evidence type="ECO:0000313" key="3">
    <source>
        <dbReference type="Proteomes" id="UP000275846"/>
    </source>
</evidence>
<gene>
    <name evidence="2" type="ORF">SSLN_LOCUS18152</name>
</gene>
<feature type="region of interest" description="Disordered" evidence="1">
    <location>
        <begin position="77"/>
        <end position="136"/>
    </location>
</feature>
<evidence type="ECO:0000313" key="4">
    <source>
        <dbReference type="WBParaSite" id="SSLN_0001883501-mRNA-1"/>
    </source>
</evidence>
<proteinExistence type="predicted"/>
<sequence length="710" mass="79545">MALPNRLQYDFISRFCWESFPDATSQADFLLRFIRDKTEGLDADHLIAPLCEVLIKLLMDAEVEHWQSCEKATVEVPTTTQMAQKKPPAPPPPPARKVPKSPSCGQAEEGEEGEVIEADEDDGEDLDEDYENGDEDVKSSVQTLHKVLNVYRMILAVDLFPVIHRMRNTIKLAGPQLQTLVINSFQFLLTFAAHILFASTAEPFPAVSGLQKPLPCLLQQEPRRYLRLYLDMACALLKWPVVESFQGQSHEDLMESLLECIRVYENADLEGRENQHQKSRKRYQRGATAAASSSLKPLPVSPYAAANEAACIFWSLLIEVGLKYAQSCDNNLLPLSPSNILPVGMKTQADLTVDNDCLLFLHKLFSLQQVFEGHSDIERKKRRGSVGGGHKSSGSILQVMHASLRPQDLAVFYVGASSLPKFMFESCLLERFIRLHLSLAGLFDSLTGDQCFRWADEVVGVATVLSKATDGTQSIFSLLVLPYPRADLLRLHCLIKALRARYTQSQNRIAEQVACFQRLLSLLEVLPPSVGNTATSASPESLTKIDNCEGLVHLQLSSNLQLLQILEVILKLWLYSKLRETRQLSEKQSVDIALLIMILHQNTAWSKLLMKINSDMLQDFMKVIKEDWVTIRLRILAWIKSGFIVDVSLLTHLVHIESEASSSTCDMEESELVRACISRIENPSSEPTVLLLAEFIKAEAANIRACLCSQ</sequence>
<protein>
    <submittedName>
        <fullName evidence="2 4">Uncharacterized protein</fullName>
    </submittedName>
</protein>
<dbReference type="Proteomes" id="UP000275846">
    <property type="component" value="Unassembled WGS sequence"/>
</dbReference>
<dbReference type="AlphaFoldDB" id="A0A183TNV4"/>
<feature type="compositionally biased region" description="Acidic residues" evidence="1">
    <location>
        <begin position="108"/>
        <end position="134"/>
    </location>
</feature>
<evidence type="ECO:0000313" key="2">
    <source>
        <dbReference type="EMBL" id="VDM04538.1"/>
    </source>
</evidence>
<dbReference type="WBParaSite" id="SSLN_0001883501-mRNA-1">
    <property type="protein sequence ID" value="SSLN_0001883501-mRNA-1"/>
    <property type="gene ID" value="SSLN_0001883501"/>
</dbReference>
<dbReference type="OrthoDB" id="6235976at2759"/>
<feature type="compositionally biased region" description="Pro residues" evidence="1">
    <location>
        <begin position="87"/>
        <end position="96"/>
    </location>
</feature>
<reference evidence="2 3" key="2">
    <citation type="submission" date="2018-11" db="EMBL/GenBank/DDBJ databases">
        <authorList>
            <consortium name="Pathogen Informatics"/>
        </authorList>
    </citation>
    <scope>NUCLEOTIDE SEQUENCE [LARGE SCALE GENOMIC DNA]</scope>
    <source>
        <strain evidence="2 3">NST_G2</strain>
    </source>
</reference>
<keyword evidence="3" id="KW-1185">Reference proteome</keyword>